<evidence type="ECO:0000256" key="1">
    <source>
        <dbReference type="SAM" id="MobiDB-lite"/>
    </source>
</evidence>
<dbReference type="Proteomes" id="UP001138768">
    <property type="component" value="Unassembled WGS sequence"/>
</dbReference>
<evidence type="ECO:0000313" key="3">
    <source>
        <dbReference type="Proteomes" id="UP001138768"/>
    </source>
</evidence>
<organism evidence="2 3">
    <name type="scientific">Lamprobacter modestohalophilus</name>
    <dbReference type="NCBI Taxonomy" id="1064514"/>
    <lineage>
        <taxon>Bacteria</taxon>
        <taxon>Pseudomonadati</taxon>
        <taxon>Pseudomonadota</taxon>
        <taxon>Gammaproteobacteria</taxon>
        <taxon>Chromatiales</taxon>
        <taxon>Chromatiaceae</taxon>
        <taxon>Lamprobacter</taxon>
    </lineage>
</organism>
<gene>
    <name evidence="2" type="ORF">CKO42_01470</name>
</gene>
<protein>
    <recommendedName>
        <fullName evidence="4">PhnD/SsuA/transferrin family substrate-binding protein</fullName>
    </recommendedName>
</protein>
<dbReference type="SUPFAM" id="SSF53850">
    <property type="entry name" value="Periplasmic binding protein-like II"/>
    <property type="match status" value="1"/>
</dbReference>
<reference evidence="2 3" key="1">
    <citation type="journal article" date="2020" name="Microorganisms">
        <title>Osmotic Adaptation and Compatible Solute Biosynthesis of Phototrophic Bacteria as Revealed from Genome Analyses.</title>
        <authorList>
            <person name="Imhoff J.F."/>
            <person name="Rahn T."/>
            <person name="Kunzel S."/>
            <person name="Keller A."/>
            <person name="Neulinger S.C."/>
        </authorList>
    </citation>
    <scope>NUCLEOTIDE SEQUENCE [LARGE SCALE GENOMIC DNA]</scope>
    <source>
        <strain evidence="2 3">DSM 25653</strain>
    </source>
</reference>
<dbReference type="PANTHER" id="PTHR35841:SF1">
    <property type="entry name" value="PHOSPHONATES-BINDING PERIPLASMIC PROTEIN"/>
    <property type="match status" value="1"/>
</dbReference>
<evidence type="ECO:0008006" key="4">
    <source>
        <dbReference type="Google" id="ProtNLM"/>
    </source>
</evidence>
<sequence>MRSEGNCHSSRLRVLLVIGLLCWLLPLMAAAQPLRFAPLPLEDPKIIHEQIGGLIDFLAEQAEVSIQWTHFRDYGDLLTAFHEGEIDLAYLGPLPLAILQRDHSHAQPLGCFREADGAPHYTCSLVAYADDSLFPSEIQGKRIGLTQPYSTCGWLAVSEMLRAAGRRLDGDTNQFTYAGNHANAALGVVRGRFDVAGVKTAIAQRYAHLNLEPIAESQRWPGFSLVANTATLSAAMVARLQEGLASLEDLEHKPALAQLTASWGPQVRHGIVAPRNCDYAAVADALSYLPWPIPGAPIPEAPLPPEERITSLQRTSGRPAEAAAPMTPLAEARLQAVQRP</sequence>
<dbReference type="AlphaFoldDB" id="A0A9X0W534"/>
<feature type="region of interest" description="Disordered" evidence="1">
    <location>
        <begin position="299"/>
        <end position="328"/>
    </location>
</feature>
<dbReference type="PANTHER" id="PTHR35841">
    <property type="entry name" value="PHOSPHONATES-BINDING PERIPLASMIC PROTEIN"/>
    <property type="match status" value="1"/>
</dbReference>
<dbReference type="Pfam" id="PF12974">
    <property type="entry name" value="Phosphonate-bd"/>
    <property type="match status" value="1"/>
</dbReference>
<accession>A0A9X0W534</accession>
<dbReference type="Gene3D" id="3.40.190.10">
    <property type="entry name" value="Periplasmic binding protein-like II"/>
    <property type="match status" value="2"/>
</dbReference>
<proteinExistence type="predicted"/>
<dbReference type="EMBL" id="NRRY01000002">
    <property type="protein sequence ID" value="MBK1617139.1"/>
    <property type="molecule type" value="Genomic_DNA"/>
</dbReference>
<name>A0A9X0W534_9GAMM</name>
<evidence type="ECO:0000313" key="2">
    <source>
        <dbReference type="EMBL" id="MBK1617139.1"/>
    </source>
</evidence>
<keyword evidence="3" id="KW-1185">Reference proteome</keyword>
<comment type="caution">
    <text evidence="2">The sequence shown here is derived from an EMBL/GenBank/DDBJ whole genome shotgun (WGS) entry which is preliminary data.</text>
</comment>